<dbReference type="eggNOG" id="COG3064">
    <property type="taxonomic scope" value="Bacteria"/>
</dbReference>
<dbReference type="STRING" id="1179773.BN6_37150"/>
<evidence type="ECO:0000313" key="1">
    <source>
        <dbReference type="EMBL" id="CCH31008.1"/>
    </source>
</evidence>
<name>K0K382_SACES</name>
<dbReference type="EMBL" id="HE804045">
    <property type="protein sequence ID" value="CCH31008.1"/>
    <property type="molecule type" value="Genomic_DNA"/>
</dbReference>
<organism evidence="1 2">
    <name type="scientific">Saccharothrix espanaensis (strain ATCC 51144 / DSM 44229 / JCM 9112 / NBRC 15066 / NRRL 15764)</name>
    <dbReference type="NCBI Taxonomy" id="1179773"/>
    <lineage>
        <taxon>Bacteria</taxon>
        <taxon>Bacillati</taxon>
        <taxon>Actinomycetota</taxon>
        <taxon>Actinomycetes</taxon>
        <taxon>Pseudonocardiales</taxon>
        <taxon>Pseudonocardiaceae</taxon>
        <taxon>Saccharothrix</taxon>
    </lineage>
</organism>
<protein>
    <recommendedName>
        <fullName evidence="3">Proteophosphoglycan 5</fullName>
    </recommendedName>
</protein>
<dbReference type="KEGG" id="sesp:BN6_37150"/>
<accession>K0K382</accession>
<keyword evidence="2" id="KW-1185">Reference proteome</keyword>
<gene>
    <name evidence="1" type="ordered locus">BN6_37150</name>
</gene>
<evidence type="ECO:0000313" key="2">
    <source>
        <dbReference type="Proteomes" id="UP000006281"/>
    </source>
</evidence>
<sequence>MALVEVELPDPRRMRGRWAAFAAVCAARGWGDNCHADGPVWHYDDGGGNWADLHLIGDRAVLLGHDHEYSETYYATSAQYFEEPETDLLAGAPQWWAGPVRTTLATGAWVGFVYGFEDGGWLRAPYDLDDGFDSVNLPAADDLRCRELIVEFTRDAPDGVADPAAVAALVAADADVTEEQVAAVVGRSWDVAAGTAAARRFRA</sequence>
<dbReference type="BioCyc" id="SESP1179773:BN6_RS17995-MONOMER"/>
<reference evidence="1 2" key="1">
    <citation type="journal article" date="2012" name="BMC Genomics">
        <title>Complete genome sequence of Saccharothrix espanaensis DSM 44229T and comparison to the other completely sequenced Pseudonocardiaceae.</title>
        <authorList>
            <person name="Strobel T."/>
            <person name="Al-Dilaimi A."/>
            <person name="Blom J."/>
            <person name="Gessner A."/>
            <person name="Kalinowski J."/>
            <person name="Luzhetska M."/>
            <person name="Puhler A."/>
            <person name="Szczepanowski R."/>
            <person name="Bechthold A."/>
            <person name="Ruckert C."/>
        </authorList>
    </citation>
    <scope>NUCLEOTIDE SEQUENCE [LARGE SCALE GENOMIC DNA]</scope>
    <source>
        <strain evidence="2">ATCC 51144 / DSM 44229 / JCM 9112 / NBRC 15066 / NRRL 15764</strain>
    </source>
</reference>
<dbReference type="PATRIC" id="fig|1179773.3.peg.3715"/>
<dbReference type="HOGENOM" id="CLU_114126_0_0_11"/>
<proteinExistence type="predicted"/>
<evidence type="ECO:0008006" key="3">
    <source>
        <dbReference type="Google" id="ProtNLM"/>
    </source>
</evidence>
<dbReference type="RefSeq" id="WP_015101120.1">
    <property type="nucleotide sequence ID" value="NC_019673.1"/>
</dbReference>
<dbReference type="OrthoDB" id="4507101at2"/>
<dbReference type="Proteomes" id="UP000006281">
    <property type="component" value="Chromosome"/>
</dbReference>
<dbReference type="AlphaFoldDB" id="K0K382"/>